<dbReference type="Proteomes" id="UP000001064">
    <property type="component" value="Unassembled WGS sequence"/>
</dbReference>
<dbReference type="InterPro" id="IPR003368">
    <property type="entry name" value="POMP_repeat"/>
</dbReference>
<protein>
    <recommendedName>
        <fullName evidence="11 12">EGF-like domain-containing protein</fullName>
    </recommendedName>
</protein>
<evidence type="ECO:0000256" key="10">
    <source>
        <dbReference type="SAM" id="SignalP"/>
    </source>
</evidence>
<feature type="region of interest" description="Disordered" evidence="8">
    <location>
        <begin position="415"/>
        <end position="464"/>
    </location>
</feature>
<evidence type="ECO:0000313" key="14">
    <source>
        <dbReference type="Proteomes" id="UP000001064"/>
    </source>
</evidence>
<proteinExistence type="predicted"/>
<evidence type="ECO:0000259" key="11">
    <source>
        <dbReference type="PROSITE" id="PS00022"/>
    </source>
</evidence>
<dbReference type="PANTHER" id="PTHR11319:SF35">
    <property type="entry name" value="OUTER MEMBRANE PROTEIN PMPC-RELATED"/>
    <property type="match status" value="1"/>
</dbReference>
<dbReference type="InterPro" id="IPR000742">
    <property type="entry name" value="EGF"/>
</dbReference>
<evidence type="ECO:0000256" key="9">
    <source>
        <dbReference type="SAM" id="Phobius"/>
    </source>
</evidence>
<dbReference type="EMBL" id="GL871217">
    <property type="protein sequence ID" value="EGC32005.1"/>
    <property type="molecule type" value="Genomic_DNA"/>
</dbReference>
<dbReference type="eggNOG" id="ENOG502QPQ7">
    <property type="taxonomic scope" value="Eukaryota"/>
</dbReference>
<evidence type="ECO:0000256" key="3">
    <source>
        <dbReference type="ARBA" id="ARBA00004613"/>
    </source>
</evidence>
<evidence type="ECO:0000256" key="2">
    <source>
        <dbReference type="ARBA" id="ARBA00004442"/>
    </source>
</evidence>
<keyword evidence="6 9" id="KW-0472">Membrane</keyword>
<sequence>MFLSKGIILLFYITILLSINFGKVVSTSYTCNVDQDANINPNSQNYCSFQSSYSVTCLKINDCINSLNNIGNSNIYSIALVNSHYSYDGNCDLVIKSSSQWSFRSLGINSTIDCQSKGSFIKSSISSMAFSNLIITNTINSAIISNSSNSLPVITVSHVTFINCTTNGDGGALQIQSPNLINVINSNFNSCSAANKGGAILSQSNLIIHSSSFILNSANDGGAIYSSQTTIRNVAFINNTAISTGGAVSSLELDIQGSTVKNNTAAMGGALYIQGIQSQYTDFYYNSANEGGAIYIHDTISNSLLNGNNIRSNFATNGGGIYVAAPTDNGKLNLTGTLIYENQAGSYGGGVYFNKSSTPFIFNGKIYNNTAYAQRNSKQQELACDRFSHVNCNLCGITNCNLCQENQGICIKIKSKSSSSSSGSSNSKHNSSSKDSSENISSSGEDSSDNNSNSNNNNNNDKISYKQNNYIDYFEDDNEDYLYYNSGDSEKYLCLLTSFGCDHGKCSLFFNSTSKKSSFECECQHGFWGSTCEGDSSASLSSSSESESYSESGSSVSPPNDSSNSNGNTNSKTMLALEISLPIVLGFLIIVFIVTLYFVLRRRDEVIEITNEDIRPLINESISDRNNYL</sequence>
<dbReference type="KEGG" id="dpp:DICPUDRAFT_156068"/>
<evidence type="ECO:0000259" key="12">
    <source>
        <dbReference type="PROSITE" id="PS01186"/>
    </source>
</evidence>
<feature type="chain" id="PRO_5003265424" description="EGF-like domain-containing protein" evidence="10">
    <location>
        <begin position="19"/>
        <end position="629"/>
    </location>
</feature>
<dbReference type="PROSITE" id="PS01186">
    <property type="entry name" value="EGF_2"/>
    <property type="match status" value="1"/>
</dbReference>
<evidence type="ECO:0000256" key="5">
    <source>
        <dbReference type="ARBA" id="ARBA00022729"/>
    </source>
</evidence>
<feature type="region of interest" description="Disordered" evidence="8">
    <location>
        <begin position="542"/>
        <end position="567"/>
    </location>
</feature>
<dbReference type="SMART" id="SM00181">
    <property type="entry name" value="EGF"/>
    <property type="match status" value="1"/>
</dbReference>
<gene>
    <name evidence="13" type="ORF">DICPUDRAFT_156068</name>
</gene>
<dbReference type="OMA" id="FIRSENC"/>
<evidence type="ECO:0000313" key="13">
    <source>
        <dbReference type="EMBL" id="EGC32005.1"/>
    </source>
</evidence>
<dbReference type="PROSITE" id="PS00022">
    <property type="entry name" value="EGF_1"/>
    <property type="match status" value="1"/>
</dbReference>
<dbReference type="Pfam" id="PF02415">
    <property type="entry name" value="Chlam_PMP"/>
    <property type="match status" value="1"/>
</dbReference>
<dbReference type="VEuPathDB" id="AmoebaDB:DICPUDRAFT_156068"/>
<evidence type="ECO:0000256" key="8">
    <source>
        <dbReference type="SAM" id="MobiDB-lite"/>
    </source>
</evidence>
<dbReference type="GeneID" id="10507655"/>
<name>F0ZVM0_DICPU</name>
<dbReference type="GO" id="GO:0005576">
    <property type="term" value="C:extracellular region"/>
    <property type="evidence" value="ECO:0007669"/>
    <property type="project" value="UniProtKB-SubCell"/>
</dbReference>
<keyword evidence="14" id="KW-1185">Reference proteome</keyword>
<accession>F0ZVM0</accession>
<evidence type="ECO:0000256" key="1">
    <source>
        <dbReference type="ARBA" id="ARBA00004196"/>
    </source>
</evidence>
<organism evidence="13 14">
    <name type="scientific">Dictyostelium purpureum</name>
    <name type="common">Slime mold</name>
    <dbReference type="NCBI Taxonomy" id="5786"/>
    <lineage>
        <taxon>Eukaryota</taxon>
        <taxon>Amoebozoa</taxon>
        <taxon>Evosea</taxon>
        <taxon>Eumycetozoa</taxon>
        <taxon>Dictyostelia</taxon>
        <taxon>Dictyosteliales</taxon>
        <taxon>Dictyosteliaceae</taxon>
        <taxon>Dictyostelium</taxon>
    </lineage>
</organism>
<dbReference type="NCBIfam" id="TIGR01376">
    <property type="entry name" value="POMP_repeat"/>
    <property type="match status" value="1"/>
</dbReference>
<reference evidence="14" key="1">
    <citation type="journal article" date="2011" name="Genome Biol.">
        <title>Comparative genomics of the social amoebae Dictyostelium discoideum and Dictyostelium purpureum.</title>
        <authorList>
            <consortium name="US DOE Joint Genome Institute (JGI-PGF)"/>
            <person name="Sucgang R."/>
            <person name="Kuo A."/>
            <person name="Tian X."/>
            <person name="Salerno W."/>
            <person name="Parikh A."/>
            <person name="Feasley C.L."/>
            <person name="Dalin E."/>
            <person name="Tu H."/>
            <person name="Huang E."/>
            <person name="Barry K."/>
            <person name="Lindquist E."/>
            <person name="Shapiro H."/>
            <person name="Bruce D."/>
            <person name="Schmutz J."/>
            <person name="Salamov A."/>
            <person name="Fey P."/>
            <person name="Gaudet P."/>
            <person name="Anjard C."/>
            <person name="Babu M.M."/>
            <person name="Basu S."/>
            <person name="Bushmanova Y."/>
            <person name="van der Wel H."/>
            <person name="Katoh-Kurasawa M."/>
            <person name="Dinh C."/>
            <person name="Coutinho P.M."/>
            <person name="Saito T."/>
            <person name="Elias M."/>
            <person name="Schaap P."/>
            <person name="Kay R.R."/>
            <person name="Henrissat B."/>
            <person name="Eichinger L."/>
            <person name="Rivero F."/>
            <person name="Putnam N.H."/>
            <person name="West C.M."/>
            <person name="Loomis W.F."/>
            <person name="Chisholm R.L."/>
            <person name="Shaulsky G."/>
            <person name="Strassmann J.E."/>
            <person name="Queller D.C."/>
            <person name="Kuspa A."/>
            <person name="Grigoriev I.V."/>
        </authorList>
    </citation>
    <scope>NUCLEOTIDE SEQUENCE [LARGE SCALE GENOMIC DNA]</scope>
    <source>
        <strain evidence="14">QSDP1</strain>
    </source>
</reference>
<keyword evidence="9" id="KW-0812">Transmembrane</keyword>
<keyword evidence="9" id="KW-1133">Transmembrane helix</keyword>
<keyword evidence="5 10" id="KW-0732">Signal</keyword>
<feature type="signal peptide" evidence="10">
    <location>
        <begin position="1"/>
        <end position="18"/>
    </location>
</feature>
<feature type="transmembrane region" description="Helical" evidence="9">
    <location>
        <begin position="579"/>
        <end position="600"/>
    </location>
</feature>
<comment type="subcellular location">
    <subcellularLocation>
        <location evidence="1">Cell envelope</location>
    </subcellularLocation>
    <subcellularLocation>
        <location evidence="2">Cell outer membrane</location>
    </subcellularLocation>
    <subcellularLocation>
        <location evidence="3">Secreted</location>
    </subcellularLocation>
</comment>
<feature type="domain" description="EGF-like" evidence="11 12">
    <location>
        <begin position="521"/>
        <end position="532"/>
    </location>
</feature>
<dbReference type="SUPFAM" id="SSF51126">
    <property type="entry name" value="Pectin lyase-like"/>
    <property type="match status" value="1"/>
</dbReference>
<dbReference type="OrthoDB" id="21116at2759"/>
<dbReference type="InParanoid" id="F0ZVM0"/>
<dbReference type="AlphaFoldDB" id="F0ZVM0"/>
<feature type="compositionally biased region" description="Low complexity" evidence="8">
    <location>
        <begin position="416"/>
        <end position="462"/>
    </location>
</feature>
<evidence type="ECO:0000256" key="7">
    <source>
        <dbReference type="ARBA" id="ARBA00023237"/>
    </source>
</evidence>
<evidence type="ECO:0000256" key="6">
    <source>
        <dbReference type="ARBA" id="ARBA00023136"/>
    </source>
</evidence>
<evidence type="ECO:0000256" key="4">
    <source>
        <dbReference type="ARBA" id="ARBA00022525"/>
    </source>
</evidence>
<keyword evidence="7" id="KW-0998">Cell outer membrane</keyword>
<keyword evidence="4" id="KW-0964">Secreted</keyword>
<dbReference type="RefSeq" id="XP_003291461.1">
    <property type="nucleotide sequence ID" value="XM_003291413.1"/>
</dbReference>
<dbReference type="InterPro" id="IPR011050">
    <property type="entry name" value="Pectin_lyase_fold/virulence"/>
</dbReference>
<dbReference type="PANTHER" id="PTHR11319">
    <property type="entry name" value="G PROTEIN-COUPLED RECEPTOR-RELATED"/>
    <property type="match status" value="1"/>
</dbReference>